<dbReference type="Gene3D" id="1.25.40.10">
    <property type="entry name" value="Tetratricopeptide repeat domain"/>
    <property type="match status" value="3"/>
</dbReference>
<dbReference type="InterPro" id="IPR046848">
    <property type="entry name" value="E_motif"/>
</dbReference>
<evidence type="ECO:0000313" key="5">
    <source>
        <dbReference type="Proteomes" id="UP000236161"/>
    </source>
</evidence>
<proteinExistence type="predicted"/>
<evidence type="ECO:0000259" key="3">
    <source>
        <dbReference type="Pfam" id="PF14432"/>
    </source>
</evidence>
<dbReference type="Pfam" id="PF20431">
    <property type="entry name" value="E_motif"/>
    <property type="match status" value="1"/>
</dbReference>
<dbReference type="OrthoDB" id="185373at2759"/>
<dbReference type="Pfam" id="PF14432">
    <property type="entry name" value="DYW_deaminase"/>
    <property type="match status" value="1"/>
</dbReference>
<dbReference type="GO" id="GO:0003723">
    <property type="term" value="F:RNA binding"/>
    <property type="evidence" value="ECO:0007669"/>
    <property type="project" value="InterPro"/>
</dbReference>
<dbReference type="PROSITE" id="PS51375">
    <property type="entry name" value="PPR"/>
    <property type="match status" value="4"/>
</dbReference>
<gene>
    <name evidence="4" type="primary">PCMP-H82</name>
    <name evidence="4" type="ORF">AXF42_Ash016032</name>
</gene>
<feature type="repeat" description="PPR" evidence="2">
    <location>
        <begin position="247"/>
        <end position="281"/>
    </location>
</feature>
<dbReference type="EC" id="3.6.1.-" evidence="4"/>
<organism evidence="4 5">
    <name type="scientific">Apostasia shenzhenica</name>
    <dbReference type="NCBI Taxonomy" id="1088818"/>
    <lineage>
        <taxon>Eukaryota</taxon>
        <taxon>Viridiplantae</taxon>
        <taxon>Streptophyta</taxon>
        <taxon>Embryophyta</taxon>
        <taxon>Tracheophyta</taxon>
        <taxon>Spermatophyta</taxon>
        <taxon>Magnoliopsida</taxon>
        <taxon>Liliopsida</taxon>
        <taxon>Asparagales</taxon>
        <taxon>Orchidaceae</taxon>
        <taxon>Apostasioideae</taxon>
        <taxon>Apostasia</taxon>
    </lineage>
</organism>
<dbReference type="Pfam" id="PF01535">
    <property type="entry name" value="PPR"/>
    <property type="match status" value="4"/>
</dbReference>
<dbReference type="FunFam" id="1.25.40.10:FF:001093">
    <property type="entry name" value="Pentatricopeptide repeat-containing protein At2g34400"/>
    <property type="match status" value="1"/>
</dbReference>
<reference evidence="4 5" key="1">
    <citation type="journal article" date="2017" name="Nature">
        <title>The Apostasia genome and the evolution of orchids.</title>
        <authorList>
            <person name="Zhang G.Q."/>
            <person name="Liu K.W."/>
            <person name="Li Z."/>
            <person name="Lohaus R."/>
            <person name="Hsiao Y.Y."/>
            <person name="Niu S.C."/>
            <person name="Wang J.Y."/>
            <person name="Lin Y.C."/>
            <person name="Xu Q."/>
            <person name="Chen L.J."/>
            <person name="Yoshida K."/>
            <person name="Fujiwara S."/>
            <person name="Wang Z.W."/>
            <person name="Zhang Y.Q."/>
            <person name="Mitsuda N."/>
            <person name="Wang M."/>
            <person name="Liu G.H."/>
            <person name="Pecoraro L."/>
            <person name="Huang H.X."/>
            <person name="Xiao X.J."/>
            <person name="Lin M."/>
            <person name="Wu X.Y."/>
            <person name="Wu W.L."/>
            <person name="Chen Y.Y."/>
            <person name="Chang S.B."/>
            <person name="Sakamoto S."/>
            <person name="Ohme-Takagi M."/>
            <person name="Yagi M."/>
            <person name="Zeng S.J."/>
            <person name="Shen C.Y."/>
            <person name="Yeh C.M."/>
            <person name="Luo Y.B."/>
            <person name="Tsai W.C."/>
            <person name="Van de Peer Y."/>
            <person name="Liu Z.J."/>
        </authorList>
    </citation>
    <scope>NUCLEOTIDE SEQUENCE [LARGE SCALE GENOMIC DNA]</scope>
    <source>
        <strain evidence="5">cv. Shenzhen</strain>
        <tissue evidence="4">Stem</tissue>
    </source>
</reference>
<dbReference type="InterPro" id="IPR032867">
    <property type="entry name" value="DYW_dom"/>
</dbReference>
<evidence type="ECO:0000256" key="2">
    <source>
        <dbReference type="PROSITE-ProRule" id="PRU00708"/>
    </source>
</evidence>
<dbReference type="GO" id="GO:0008270">
    <property type="term" value="F:zinc ion binding"/>
    <property type="evidence" value="ECO:0007669"/>
    <property type="project" value="InterPro"/>
</dbReference>
<protein>
    <submittedName>
        <fullName evidence="4">Pentatricopeptide repeat-containing protein</fullName>
        <ecNumber evidence="4">3.6.1.-</ecNumber>
    </submittedName>
</protein>
<dbReference type="SUPFAM" id="SSF48452">
    <property type="entry name" value="TPR-like"/>
    <property type="match status" value="1"/>
</dbReference>
<keyword evidence="4" id="KW-0378">Hydrolase</keyword>
<feature type="repeat" description="PPR" evidence="2">
    <location>
        <begin position="214"/>
        <end position="244"/>
    </location>
</feature>
<dbReference type="InterPro" id="IPR011990">
    <property type="entry name" value="TPR-like_helical_dom_sf"/>
</dbReference>
<dbReference type="STRING" id="1088818.A0A2I0B377"/>
<dbReference type="EMBL" id="KZ451918">
    <property type="protein sequence ID" value="PKA62240.1"/>
    <property type="molecule type" value="Genomic_DNA"/>
</dbReference>
<accession>A0A2I0B377</accession>
<dbReference type="AlphaFoldDB" id="A0A2I0B377"/>
<dbReference type="NCBIfam" id="TIGR00756">
    <property type="entry name" value="PPR"/>
    <property type="match status" value="4"/>
</dbReference>
<evidence type="ECO:0000256" key="1">
    <source>
        <dbReference type="ARBA" id="ARBA00022737"/>
    </source>
</evidence>
<dbReference type="InterPro" id="IPR002885">
    <property type="entry name" value="PPR_rpt"/>
</dbReference>
<feature type="domain" description="DYW" evidence="3">
    <location>
        <begin position="462"/>
        <end position="556"/>
    </location>
</feature>
<dbReference type="Pfam" id="PF13041">
    <property type="entry name" value="PPR_2"/>
    <property type="match status" value="1"/>
</dbReference>
<dbReference type="GO" id="GO:0009451">
    <property type="term" value="P:RNA modification"/>
    <property type="evidence" value="ECO:0007669"/>
    <property type="project" value="InterPro"/>
</dbReference>
<keyword evidence="5" id="KW-1185">Reference proteome</keyword>
<feature type="repeat" description="PPR" evidence="2">
    <location>
        <begin position="142"/>
        <end position="176"/>
    </location>
</feature>
<feature type="repeat" description="PPR" evidence="2">
    <location>
        <begin position="111"/>
        <end position="141"/>
    </location>
</feature>
<dbReference type="PANTHER" id="PTHR47926:SF365">
    <property type="entry name" value="DYW DOMAIN-CONTAINING PROTEIN"/>
    <property type="match status" value="1"/>
</dbReference>
<keyword evidence="1" id="KW-0677">Repeat</keyword>
<dbReference type="InterPro" id="IPR046960">
    <property type="entry name" value="PPR_At4g14850-like_plant"/>
</dbReference>
<name>A0A2I0B377_9ASPA</name>
<evidence type="ECO:0000313" key="4">
    <source>
        <dbReference type="EMBL" id="PKA62240.1"/>
    </source>
</evidence>
<dbReference type="Proteomes" id="UP000236161">
    <property type="component" value="Unassembled WGS sequence"/>
</dbReference>
<sequence>MSFKTDFLMPTPLLLSHPTPDIYAWNCLLRSRPNPISLYLRLLRHGSRPDSFTFPILLPSLSPQLISQIHAHILLTGLFHHPHVLSSLISSYSSLPSDLFVFLSLPFLHLDLPTSNSLLSSLLRAGHLSAARQLFYQMPQRNIVSWSSLIDGHAKLGNPRAALSIFRDMLAGHSSPTPNPFTLSSVLAACASLGALHHGLWVHAFISRVCIPLNAVLATSLIDMYAKCGRIHSARQVFDEMPLENRDATAWTAMISGLSVNGLAREALNLFQSMCQRNVPANSVTLIAALQACVHGGLVGDGEQLFRKMTSEFGITPTIQHYGCMVDLYARAGLIGRAWSTVNSMPMRPDVLIWGSLLSGSRTHGDILTCEAAIKGLVELEPANSAAYVLLSNAYAKLGRRREVSSTRKLMERRGVKKTPGCSFVEVDGRIHEFFAGDLSSLEGTQLHEMVEEMMGRLRGAGFVGDTREVLLDMDGEEEGKELAMWAHNEKLAVAFVLMKTMPGTEIRVVKNLRICVDCHEAIKLVSRVYGREILVRDCNRFHHFNDGDCSCRNFW</sequence>
<dbReference type="PANTHER" id="PTHR47926">
    <property type="entry name" value="PENTATRICOPEPTIDE REPEAT-CONTAINING PROTEIN"/>
    <property type="match status" value="1"/>
</dbReference>
<dbReference type="GO" id="GO:0016787">
    <property type="term" value="F:hydrolase activity"/>
    <property type="evidence" value="ECO:0007669"/>
    <property type="project" value="UniProtKB-KW"/>
</dbReference>